<sequence>MNIDQIFPMILTLMLFVCFDKFSNEGHCTQIKILDDCNGFIKSRPNEAVCATIGLHMPLQLKASLLAVFAFSAVSLTVRARRGAMFWRCVAVALCNFLTTDANDFQKIVRKETTIENGGDGGGGWIIWTVIGFLCLFPVIVGLWWWHRKRVSPPATAPATALAKAMATAIALATVIATATVADGSPPFPARDEMIKELKVAQVARHKRLQIIY</sequence>
<dbReference type="Proteomes" id="UP000887572">
    <property type="component" value="Unplaced"/>
</dbReference>
<keyword evidence="3" id="KW-1185">Reference proteome</keyword>
<keyword evidence="1" id="KW-0812">Transmembrane</keyword>
<proteinExistence type="predicted"/>
<name>A0A914ICX7_GLORO</name>
<feature type="signal peptide" evidence="2">
    <location>
        <begin position="1"/>
        <end position="28"/>
    </location>
</feature>
<keyword evidence="1" id="KW-0472">Membrane</keyword>
<accession>A0A914ICX7</accession>
<evidence type="ECO:0000313" key="4">
    <source>
        <dbReference type="WBParaSite" id="Gr19_v10_g9687.t1"/>
    </source>
</evidence>
<feature type="chain" id="PRO_5036765275" evidence="2">
    <location>
        <begin position="29"/>
        <end position="213"/>
    </location>
</feature>
<organism evidence="3 4">
    <name type="scientific">Globodera rostochiensis</name>
    <name type="common">Golden nematode worm</name>
    <name type="synonym">Heterodera rostochiensis</name>
    <dbReference type="NCBI Taxonomy" id="31243"/>
    <lineage>
        <taxon>Eukaryota</taxon>
        <taxon>Metazoa</taxon>
        <taxon>Ecdysozoa</taxon>
        <taxon>Nematoda</taxon>
        <taxon>Chromadorea</taxon>
        <taxon>Rhabditida</taxon>
        <taxon>Tylenchina</taxon>
        <taxon>Tylenchomorpha</taxon>
        <taxon>Tylenchoidea</taxon>
        <taxon>Heteroderidae</taxon>
        <taxon>Heteroderinae</taxon>
        <taxon>Globodera</taxon>
    </lineage>
</organism>
<dbReference type="WBParaSite" id="Gr19_v10_g9687.t1">
    <property type="protein sequence ID" value="Gr19_v10_g9687.t1"/>
    <property type="gene ID" value="Gr19_v10_g9687"/>
</dbReference>
<evidence type="ECO:0000313" key="3">
    <source>
        <dbReference type="Proteomes" id="UP000887572"/>
    </source>
</evidence>
<evidence type="ECO:0000256" key="2">
    <source>
        <dbReference type="SAM" id="SignalP"/>
    </source>
</evidence>
<protein>
    <submittedName>
        <fullName evidence="4">Uncharacterized protein</fullName>
    </submittedName>
</protein>
<evidence type="ECO:0000256" key="1">
    <source>
        <dbReference type="SAM" id="Phobius"/>
    </source>
</evidence>
<feature type="transmembrane region" description="Helical" evidence="1">
    <location>
        <begin position="125"/>
        <end position="146"/>
    </location>
</feature>
<dbReference type="AlphaFoldDB" id="A0A914ICX7"/>
<reference evidence="4" key="1">
    <citation type="submission" date="2022-11" db="UniProtKB">
        <authorList>
            <consortium name="WormBaseParasite"/>
        </authorList>
    </citation>
    <scope>IDENTIFICATION</scope>
</reference>
<keyword evidence="2" id="KW-0732">Signal</keyword>
<keyword evidence="1" id="KW-1133">Transmembrane helix</keyword>